<evidence type="ECO:0000313" key="9">
    <source>
        <dbReference type="EMBL" id="RXW22482.1"/>
    </source>
</evidence>
<reference evidence="9 10" key="1">
    <citation type="submission" date="2019-01" db="EMBL/GenBank/DDBJ databases">
        <title>Draft genome sequence of Psathyrella aberdarensis IHI B618.</title>
        <authorList>
            <person name="Buettner E."/>
            <person name="Kellner H."/>
        </authorList>
    </citation>
    <scope>NUCLEOTIDE SEQUENCE [LARGE SCALE GENOMIC DNA]</scope>
    <source>
        <strain evidence="9 10">IHI B618</strain>
    </source>
</reference>
<evidence type="ECO:0000256" key="2">
    <source>
        <dbReference type="ARBA" id="ARBA00009953"/>
    </source>
</evidence>
<keyword evidence="3" id="KW-0804">Transcription</keyword>
<dbReference type="InterPro" id="IPR013929">
    <property type="entry name" value="RPAP1_C"/>
</dbReference>
<evidence type="ECO:0000256" key="1">
    <source>
        <dbReference type="ARBA" id="ARBA00004123"/>
    </source>
</evidence>
<evidence type="ECO:0000313" key="10">
    <source>
        <dbReference type="Proteomes" id="UP000290288"/>
    </source>
</evidence>
<dbReference type="InterPro" id="IPR013930">
    <property type="entry name" value="RPAP1_N"/>
</dbReference>
<feature type="domain" description="RPAP1 C-terminal" evidence="6">
    <location>
        <begin position="257"/>
        <end position="320"/>
    </location>
</feature>
<comment type="caution">
    <text evidence="9">The sequence shown here is derived from an EMBL/GenBank/DDBJ whole genome shotgun (WGS) entry which is preliminary data.</text>
</comment>
<dbReference type="InterPro" id="IPR039913">
    <property type="entry name" value="RPAP1/Rba50"/>
</dbReference>
<keyword evidence="10" id="KW-1185">Reference proteome</keyword>
<feature type="domain" description="RPAP1/MINIYO-like TPR repeats" evidence="8">
    <location>
        <begin position="1007"/>
        <end position="1164"/>
    </location>
</feature>
<evidence type="ECO:0000259" key="6">
    <source>
        <dbReference type="Pfam" id="PF08620"/>
    </source>
</evidence>
<evidence type="ECO:0000259" key="7">
    <source>
        <dbReference type="Pfam" id="PF08621"/>
    </source>
</evidence>
<feature type="domain" description="RPAP1 N-terminal" evidence="7">
    <location>
        <begin position="3"/>
        <end position="42"/>
    </location>
</feature>
<feature type="region of interest" description="Disordered" evidence="5">
    <location>
        <begin position="170"/>
        <end position="226"/>
    </location>
</feature>
<feature type="compositionally biased region" description="Polar residues" evidence="5">
    <location>
        <begin position="194"/>
        <end position="203"/>
    </location>
</feature>
<feature type="compositionally biased region" description="Basic and acidic residues" evidence="5">
    <location>
        <begin position="205"/>
        <end position="215"/>
    </location>
</feature>
<comment type="subcellular location">
    <subcellularLocation>
        <location evidence="1">Nucleus</location>
    </subcellularLocation>
</comment>
<evidence type="ECO:0000259" key="8">
    <source>
        <dbReference type="Pfam" id="PF25766"/>
    </source>
</evidence>
<proteinExistence type="inferred from homology"/>
<evidence type="ECO:0000256" key="5">
    <source>
        <dbReference type="SAM" id="MobiDB-lite"/>
    </source>
</evidence>
<feature type="compositionally biased region" description="Basic and acidic residues" evidence="5">
    <location>
        <begin position="108"/>
        <end position="131"/>
    </location>
</feature>
<dbReference type="PANTHER" id="PTHR21483:SF18">
    <property type="entry name" value="RNA POLYMERASE II-ASSOCIATED PROTEIN 1"/>
    <property type="match status" value="1"/>
</dbReference>
<comment type="similarity">
    <text evidence="2">Belongs to the RPAP1 family.</text>
</comment>
<feature type="region of interest" description="Disordered" evidence="5">
    <location>
        <begin position="857"/>
        <end position="877"/>
    </location>
</feature>
<dbReference type="STRING" id="2316362.A0A4Q2DT89"/>
<dbReference type="Pfam" id="PF25766">
    <property type="entry name" value="TPR_RPAP1"/>
    <property type="match status" value="1"/>
</dbReference>
<dbReference type="AlphaFoldDB" id="A0A4Q2DT89"/>
<protein>
    <recommendedName>
        <fullName evidence="11">RNA polymerase II-associated protein 1 C-terminal domain-containing protein</fullName>
    </recommendedName>
</protein>
<name>A0A4Q2DT89_9AGAR</name>
<dbReference type="Pfam" id="PF08621">
    <property type="entry name" value="RPAP1_N"/>
    <property type="match status" value="1"/>
</dbReference>
<feature type="compositionally biased region" description="Acidic residues" evidence="5">
    <location>
        <begin position="861"/>
        <end position="873"/>
    </location>
</feature>
<dbReference type="Proteomes" id="UP000290288">
    <property type="component" value="Unassembled WGS sequence"/>
</dbReference>
<dbReference type="Pfam" id="PF08620">
    <property type="entry name" value="RPAP1_C"/>
    <property type="match status" value="1"/>
</dbReference>
<evidence type="ECO:0008006" key="11">
    <source>
        <dbReference type="Google" id="ProtNLM"/>
    </source>
</evidence>
<gene>
    <name evidence="9" type="ORF">EST38_g3363</name>
</gene>
<organism evidence="9 10">
    <name type="scientific">Candolleomyces aberdarensis</name>
    <dbReference type="NCBI Taxonomy" id="2316362"/>
    <lineage>
        <taxon>Eukaryota</taxon>
        <taxon>Fungi</taxon>
        <taxon>Dikarya</taxon>
        <taxon>Basidiomycota</taxon>
        <taxon>Agaricomycotina</taxon>
        <taxon>Agaricomycetes</taxon>
        <taxon>Agaricomycetidae</taxon>
        <taxon>Agaricales</taxon>
        <taxon>Agaricineae</taxon>
        <taxon>Psathyrellaceae</taxon>
        <taxon>Candolleomyces</taxon>
    </lineage>
</organism>
<dbReference type="InterPro" id="IPR057989">
    <property type="entry name" value="TPR_RPAP1/MINIYO-like"/>
</dbReference>
<dbReference type="OrthoDB" id="348201at2759"/>
<evidence type="ECO:0000256" key="4">
    <source>
        <dbReference type="ARBA" id="ARBA00023242"/>
    </source>
</evidence>
<dbReference type="EMBL" id="SDEE01000070">
    <property type="protein sequence ID" value="RXW22482.1"/>
    <property type="molecule type" value="Genomic_DNA"/>
</dbReference>
<dbReference type="GO" id="GO:0006366">
    <property type="term" value="P:transcription by RNA polymerase II"/>
    <property type="evidence" value="ECO:0007669"/>
    <property type="project" value="InterPro"/>
</dbReference>
<sequence>MREQISRENEARIAGMTPEEIEDERKQILERFGAGIGSLLEKAKRNRMKRASETAYSGRSGAASPLPPRLDEEATRAALQNLQEVPISPEEPKFERARSPAPPALSRPDTRPSSRADRRLRFADLDPKDVYVYESHPPSPRKAVLALPPPSKDDQDVVSLGTFRGRMASSPVAIVEPTSQDDQQIEVSGGDSAGDNTASQPQGTADKEDYALKDQEPEEGTPEYIRRRYFPAVPANDPNLAWMSTSTEPSEGPASTDLRFDLHGKPIPPSLSAKLPTSLGLHHHAEGSHAGYTLDDIFLLSRSTVPAQRTIMMGVLSGLTQLLSKMKKGEYVPHLEELKGKEEETRKRIVAAGVEALNERGSVGLRAVELVWQCVVGWDEDLIGLGLEGIWLESANGLIRSLSLEFILPSISTMFNQNRDAYPHESLVQLLEIVQRLALENVANAEKIVGEDKLLSGIVQYFLLEPHSRGPEESRSPEPEAISLLISLAQASRSIAEALARSFVDDILRFITILPESSSFPPPVATVLLARSLKFYTVLGSYGLSTSVASTAMEHIARLNHYACSSSASTELSLAWMQLAQVWIACAIDPHATTPPHAITWSRVLAWEWHTEWLALLDRTGGTSQSERELWGCVWGALASWLEGCKVNAVRGGEKERENLLRVAKKSFEQNGPASSVVSAVLDSLMSDLGNSQSLSRSQLKGMAANADTIRNVIRLWLAFLPPHLEGPPEAPPFELPFDRLSALAANLLSHSIWNIPQAPRVEIYPPGYRYFPVYIQHFAALLAVYLSLSRRLPAVTKELWLAQACSLILRLTPGNEEAVLEIFNEVLRVLPTLGPNINPQSASILGPFIQDAVLSRTKEEEEEGGGDEEEESEIKVAKPRTKLTPLVPTPTSIASATTAVLISPFAGVKFQRQFSGLPLHPDWMLNAMNHLLHSGDSVVFKHLPKEWDASEVDVTRTSFTFALYSRNILHRFKLGRYAVSRDEAILSCMKVFMLEHGLVKDSVTSNDEVFRDKTVETLMEALLEPYRARSAPSGESSDGEEWALEKEAGRFLPTGTPFYQFYTDFVGLYDAISFSHPLFALLLLPPLSMHYAIDYRKLFWCEYPQILRTISIYPNQVLSNNLREYLYPVEKDPQVIGSLLSGIVKRGAKEFLWWVAIHHVAANIWQDLRDGSLDGSFNEERGVKLLQAVVDQGDNETVVGIVRYWQDRGGDEARVSPTCFDAAQDVLKRRKEWIEQSVGKGYAARLAGLLPAN</sequence>
<evidence type="ECO:0000256" key="3">
    <source>
        <dbReference type="ARBA" id="ARBA00023163"/>
    </source>
</evidence>
<dbReference type="PANTHER" id="PTHR21483">
    <property type="entry name" value="RNA POLYMERASE II-ASSOCIATED PROTEIN 1"/>
    <property type="match status" value="1"/>
</dbReference>
<feature type="compositionally biased region" description="Polar residues" evidence="5">
    <location>
        <begin position="177"/>
        <end position="186"/>
    </location>
</feature>
<feature type="region of interest" description="Disordered" evidence="5">
    <location>
        <begin position="44"/>
        <end position="156"/>
    </location>
</feature>
<accession>A0A4Q2DT89</accession>
<keyword evidence="4" id="KW-0539">Nucleus</keyword>